<keyword evidence="13" id="KW-1185">Reference proteome</keyword>
<evidence type="ECO:0000256" key="7">
    <source>
        <dbReference type="ARBA" id="ARBA00023163"/>
    </source>
</evidence>
<evidence type="ECO:0000256" key="2">
    <source>
        <dbReference type="ARBA" id="ARBA00022723"/>
    </source>
</evidence>
<dbReference type="STRING" id="4072.A0A1U8H1M6"/>
<keyword evidence="8" id="KW-0539">Nucleus</keyword>
<dbReference type="AlphaFoldDB" id="A0A1U8H1M6"/>
<keyword evidence="2" id="KW-0479">Metal-binding</keyword>
<comment type="subcellular location">
    <subcellularLocation>
        <location evidence="1">Nucleus</location>
    </subcellularLocation>
</comment>
<dbReference type="GO" id="GO:0005634">
    <property type="term" value="C:nucleus"/>
    <property type="evidence" value="ECO:0007669"/>
    <property type="project" value="UniProtKB-SubCell"/>
</dbReference>
<keyword evidence="4" id="KW-0862">Zinc</keyword>
<evidence type="ECO:0000259" key="10">
    <source>
        <dbReference type="PROSITE" id="PS50982"/>
    </source>
</evidence>
<evidence type="ECO:0000256" key="6">
    <source>
        <dbReference type="ARBA" id="ARBA00023125"/>
    </source>
</evidence>
<dbReference type="InterPro" id="IPR016177">
    <property type="entry name" value="DNA-bd_dom_sf"/>
</dbReference>
<dbReference type="SMART" id="SM00391">
    <property type="entry name" value="MBD"/>
    <property type="match status" value="1"/>
</dbReference>
<accession>A0A1U8H1M6</accession>
<evidence type="ECO:0000256" key="9">
    <source>
        <dbReference type="SAM" id="MobiDB-lite"/>
    </source>
</evidence>
<evidence type="ECO:0000313" key="13">
    <source>
        <dbReference type="Proteomes" id="UP000222542"/>
    </source>
</evidence>
<evidence type="ECO:0000256" key="1">
    <source>
        <dbReference type="ARBA" id="ARBA00004123"/>
    </source>
</evidence>
<feature type="region of interest" description="Disordered" evidence="9">
    <location>
        <begin position="1"/>
        <end position="20"/>
    </location>
</feature>
<evidence type="ECO:0000256" key="8">
    <source>
        <dbReference type="ARBA" id="ARBA00023242"/>
    </source>
</evidence>
<dbReference type="OrthoDB" id="10072024at2759"/>
<protein>
    <submittedName>
        <fullName evidence="12">Methyl-CpG-binding domain-containing protein 1</fullName>
    </submittedName>
</protein>
<evidence type="ECO:0000256" key="5">
    <source>
        <dbReference type="ARBA" id="ARBA00023015"/>
    </source>
</evidence>
<sequence length="173" mass="19435">MAKDSPKPPKTTPRAPTNPTVSIWAAQCGKCFKWRTLSTQEEFEEIRSRFAEQPFNCDNKPNGSCDDPPDIEYDSSRTWAIDKPNLPKTPSGFKRELYLRRDYSKMDAYYVTPTGKRLRSLIEVGNFLQNNPEFSDLSVSDFSFVSPKIMDDTIPSTAVVANSNKKGAPGTAK</sequence>
<dbReference type="Gene3D" id="3.30.890.10">
    <property type="entry name" value="Methyl-cpg-binding Protein 2, Chain A"/>
    <property type="match status" value="1"/>
</dbReference>
<evidence type="ECO:0000256" key="3">
    <source>
        <dbReference type="ARBA" id="ARBA00022771"/>
    </source>
</evidence>
<keyword evidence="3" id="KW-0863">Zinc-finger</keyword>
<dbReference type="EMBL" id="AYRZ02000006">
    <property type="protein sequence ID" value="PHT80488.1"/>
    <property type="molecule type" value="Genomic_DNA"/>
</dbReference>
<reference evidence="12 13" key="1">
    <citation type="journal article" date="2014" name="Nat. Genet.">
        <title>Genome sequence of the hot pepper provides insights into the evolution of pungency in Capsicum species.</title>
        <authorList>
            <person name="Kim S."/>
            <person name="Park M."/>
            <person name="Yeom S.I."/>
            <person name="Kim Y.M."/>
            <person name="Lee J.M."/>
            <person name="Lee H.A."/>
            <person name="Seo E."/>
            <person name="Choi J."/>
            <person name="Cheong K."/>
            <person name="Kim K.T."/>
            <person name="Jung K."/>
            <person name="Lee G.W."/>
            <person name="Oh S.K."/>
            <person name="Bae C."/>
            <person name="Kim S.B."/>
            <person name="Lee H.Y."/>
            <person name="Kim S.Y."/>
            <person name="Kim M.S."/>
            <person name="Kang B.C."/>
            <person name="Jo Y.D."/>
            <person name="Yang H.B."/>
            <person name="Jeong H.J."/>
            <person name="Kang W.H."/>
            <person name="Kwon J.K."/>
            <person name="Shin C."/>
            <person name="Lim J.Y."/>
            <person name="Park J.H."/>
            <person name="Huh J.H."/>
            <person name="Kim J.S."/>
            <person name="Kim B.D."/>
            <person name="Cohen O."/>
            <person name="Paran I."/>
            <person name="Suh M.C."/>
            <person name="Lee S.B."/>
            <person name="Kim Y.K."/>
            <person name="Shin Y."/>
            <person name="Noh S.J."/>
            <person name="Park J."/>
            <person name="Seo Y.S."/>
            <person name="Kwon S.Y."/>
            <person name="Kim H.A."/>
            <person name="Park J.M."/>
            <person name="Kim H.J."/>
            <person name="Choi S.B."/>
            <person name="Bosland P.W."/>
            <person name="Reeves G."/>
            <person name="Jo S.H."/>
            <person name="Lee B.W."/>
            <person name="Cho H.T."/>
            <person name="Choi H.S."/>
            <person name="Lee M.S."/>
            <person name="Yu Y."/>
            <person name="Do Choi Y."/>
            <person name="Park B.S."/>
            <person name="van Deynze A."/>
            <person name="Ashrafi H."/>
            <person name="Hill T."/>
            <person name="Kim W.T."/>
            <person name="Pai H.S."/>
            <person name="Ahn H.K."/>
            <person name="Yeam I."/>
            <person name="Giovannoni J.J."/>
            <person name="Rose J.K."/>
            <person name="Sorensen I."/>
            <person name="Lee S.J."/>
            <person name="Kim R.W."/>
            <person name="Choi I.Y."/>
            <person name="Choi B.S."/>
            <person name="Lim J.S."/>
            <person name="Lee Y.H."/>
            <person name="Choi D."/>
        </authorList>
    </citation>
    <scope>NUCLEOTIDE SEQUENCE [LARGE SCALE GENOMIC DNA]</scope>
    <source>
        <strain evidence="13">cv. CM334</strain>
    </source>
</reference>
<dbReference type="Gramene" id="PHT80488">
    <property type="protein sequence ID" value="PHT80488"/>
    <property type="gene ID" value="T459_18540"/>
</dbReference>
<keyword evidence="7" id="KW-0804">Transcription</keyword>
<dbReference type="OMA" id="NCLKWRV"/>
<dbReference type="InterPro" id="IPR011124">
    <property type="entry name" value="Znf_CW"/>
</dbReference>
<proteinExistence type="predicted"/>
<organism evidence="12 13">
    <name type="scientific">Capsicum annuum</name>
    <name type="common">Capsicum pepper</name>
    <dbReference type="NCBI Taxonomy" id="4072"/>
    <lineage>
        <taxon>Eukaryota</taxon>
        <taxon>Viridiplantae</taxon>
        <taxon>Streptophyta</taxon>
        <taxon>Embryophyta</taxon>
        <taxon>Tracheophyta</taxon>
        <taxon>Spermatophyta</taxon>
        <taxon>Magnoliopsida</taxon>
        <taxon>eudicotyledons</taxon>
        <taxon>Gunneridae</taxon>
        <taxon>Pentapetalae</taxon>
        <taxon>asterids</taxon>
        <taxon>lamiids</taxon>
        <taxon>Solanales</taxon>
        <taxon>Solanaceae</taxon>
        <taxon>Solanoideae</taxon>
        <taxon>Capsiceae</taxon>
        <taxon>Capsicum</taxon>
    </lineage>
</organism>
<comment type="caution">
    <text evidence="12">The sequence shown here is derived from an EMBL/GenBank/DDBJ whole genome shotgun (WGS) entry which is preliminary data.</text>
</comment>
<dbReference type="GO" id="GO:0003677">
    <property type="term" value="F:DNA binding"/>
    <property type="evidence" value="ECO:0007669"/>
    <property type="project" value="UniProtKB-KW"/>
</dbReference>
<keyword evidence="5" id="KW-0805">Transcription regulation</keyword>
<feature type="domain" description="CW-type" evidence="11">
    <location>
        <begin position="18"/>
        <end position="73"/>
    </location>
</feature>
<dbReference type="PANTHER" id="PTHR12396">
    <property type="entry name" value="METHYL-CPG BINDING PROTEIN, MBD"/>
    <property type="match status" value="1"/>
</dbReference>
<evidence type="ECO:0000313" key="12">
    <source>
        <dbReference type="EMBL" id="PHT80488.1"/>
    </source>
</evidence>
<dbReference type="InterPro" id="IPR001739">
    <property type="entry name" value="Methyl_CpG_DNA-bd"/>
</dbReference>
<keyword evidence="6" id="KW-0238">DNA-binding</keyword>
<dbReference type="SUPFAM" id="SSF54171">
    <property type="entry name" value="DNA-binding domain"/>
    <property type="match status" value="1"/>
</dbReference>
<gene>
    <name evidence="12" type="ORF">T459_18540</name>
</gene>
<evidence type="ECO:0000259" key="11">
    <source>
        <dbReference type="PROSITE" id="PS51050"/>
    </source>
</evidence>
<dbReference type="PROSITE" id="PS51050">
    <property type="entry name" value="ZF_CW"/>
    <property type="match status" value="1"/>
</dbReference>
<dbReference type="Pfam" id="PF07496">
    <property type="entry name" value="zf-CW"/>
    <property type="match status" value="1"/>
</dbReference>
<dbReference type="GO" id="GO:0008270">
    <property type="term" value="F:zinc ion binding"/>
    <property type="evidence" value="ECO:0007669"/>
    <property type="project" value="UniProtKB-KW"/>
</dbReference>
<dbReference type="CDD" id="cd01396">
    <property type="entry name" value="MeCP2_MBD"/>
    <property type="match status" value="1"/>
</dbReference>
<name>A0A1U8H1M6_CAPAN</name>
<dbReference type="PROSITE" id="PS50982">
    <property type="entry name" value="MBD"/>
    <property type="match status" value="1"/>
</dbReference>
<dbReference type="Proteomes" id="UP000222542">
    <property type="component" value="Unassembled WGS sequence"/>
</dbReference>
<feature type="domain" description="MBD" evidence="10">
    <location>
        <begin position="79"/>
        <end position="149"/>
    </location>
</feature>
<dbReference type="KEGG" id="cann:107875245"/>
<evidence type="ECO:0000256" key="4">
    <source>
        <dbReference type="ARBA" id="ARBA00022833"/>
    </source>
</evidence>
<reference evidence="12 13" key="2">
    <citation type="journal article" date="2017" name="Genome Biol.">
        <title>New reference genome sequences of hot pepper reveal the massive evolution of plant disease-resistance genes by retroduplication.</title>
        <authorList>
            <person name="Kim S."/>
            <person name="Park J."/>
            <person name="Yeom S.I."/>
            <person name="Kim Y.M."/>
            <person name="Seo E."/>
            <person name="Kim K.T."/>
            <person name="Kim M.S."/>
            <person name="Lee J.M."/>
            <person name="Cheong K."/>
            <person name="Shin H.S."/>
            <person name="Kim S.B."/>
            <person name="Han K."/>
            <person name="Lee J."/>
            <person name="Park M."/>
            <person name="Lee H.A."/>
            <person name="Lee H.Y."/>
            <person name="Lee Y."/>
            <person name="Oh S."/>
            <person name="Lee J.H."/>
            <person name="Choi E."/>
            <person name="Choi E."/>
            <person name="Lee S.E."/>
            <person name="Jeon J."/>
            <person name="Kim H."/>
            <person name="Choi G."/>
            <person name="Song H."/>
            <person name="Lee J."/>
            <person name="Lee S.C."/>
            <person name="Kwon J.K."/>
            <person name="Lee H.Y."/>
            <person name="Koo N."/>
            <person name="Hong Y."/>
            <person name="Kim R.W."/>
            <person name="Kang W.H."/>
            <person name="Huh J.H."/>
            <person name="Kang B.C."/>
            <person name="Yang T.J."/>
            <person name="Lee Y.H."/>
            <person name="Bennetzen J.L."/>
            <person name="Choi D."/>
        </authorList>
    </citation>
    <scope>NUCLEOTIDE SEQUENCE [LARGE SCALE GENOMIC DNA]</scope>
    <source>
        <strain evidence="13">cv. CM334</strain>
    </source>
</reference>
<dbReference type="Pfam" id="PF01429">
    <property type="entry name" value="MBD"/>
    <property type="match status" value="1"/>
</dbReference>
<dbReference type="PANTHER" id="PTHR12396:SF10">
    <property type="entry name" value="METHYL-CPG-BINDING DOMAIN-CONTAINING PROTEIN 1-RELATED"/>
    <property type="match status" value="1"/>
</dbReference>